<dbReference type="Pfam" id="PF00072">
    <property type="entry name" value="Response_reg"/>
    <property type="match status" value="1"/>
</dbReference>
<feature type="modified residue" description="4-aspartylphosphate" evidence="3">
    <location>
        <position position="52"/>
    </location>
</feature>
<evidence type="ECO:0000259" key="4">
    <source>
        <dbReference type="PROSITE" id="PS50110"/>
    </source>
</evidence>
<dbReference type="PANTHER" id="PTHR45339">
    <property type="entry name" value="HYBRID SIGNAL TRANSDUCTION HISTIDINE KINASE J"/>
    <property type="match status" value="1"/>
</dbReference>
<feature type="domain" description="Response regulatory" evidence="4">
    <location>
        <begin position="3"/>
        <end position="122"/>
    </location>
</feature>
<dbReference type="GO" id="GO:0000160">
    <property type="term" value="P:phosphorelay signal transduction system"/>
    <property type="evidence" value="ECO:0007669"/>
    <property type="project" value="UniProtKB-KW"/>
</dbReference>
<dbReference type="SMR" id="A0A0H3A6P0"/>
<dbReference type="PANTHER" id="PTHR45339:SF1">
    <property type="entry name" value="HYBRID SIGNAL TRANSDUCTION HISTIDINE KINASE J"/>
    <property type="match status" value="1"/>
</dbReference>
<keyword evidence="1 3" id="KW-0597">Phosphoprotein</keyword>
<dbReference type="EMBL" id="CP000527">
    <property type="protein sequence ID" value="ABM27689.1"/>
    <property type="molecule type" value="Genomic_DNA"/>
</dbReference>
<proteinExistence type="predicted"/>
<dbReference type="Gene3D" id="3.40.50.2300">
    <property type="match status" value="1"/>
</dbReference>
<dbReference type="InterPro" id="IPR011006">
    <property type="entry name" value="CheY-like_superfamily"/>
</dbReference>
<sequence>MKSVLIVDDEAICRLLFTRVLQQADYSVDAVECGADALEAIEGRMYDAILMDMQMPGIDGCTLAQRIRGRFDAASGTAPRLVLLSATHADARPQAHAPWPFDAQITKDAAVDGLCAFMTRLFEKDGATPAAMPANPSRIDLGTATG</sequence>
<dbReference type="Proteomes" id="UP000009173">
    <property type="component" value="Chromosome"/>
</dbReference>
<dbReference type="InterPro" id="IPR001789">
    <property type="entry name" value="Sig_transdc_resp-reg_receiver"/>
</dbReference>
<dbReference type="PROSITE" id="PS50110">
    <property type="entry name" value="RESPONSE_REGULATORY"/>
    <property type="match status" value="1"/>
</dbReference>
<reference evidence="6" key="1">
    <citation type="journal article" date="2009" name="Environ. Microbiol.">
        <title>Contribution of mobile genetic elements to Desulfovibrio vulgaris genome plasticity.</title>
        <authorList>
            <person name="Walker C.B."/>
            <person name="Stolyar S."/>
            <person name="Chivian D."/>
            <person name="Pinel N."/>
            <person name="Gabster J.A."/>
            <person name="Dehal P.S."/>
            <person name="He Z."/>
            <person name="Yang Z.K."/>
            <person name="Yen H.C."/>
            <person name="Zhou J."/>
            <person name="Wall J.D."/>
            <person name="Hazen T.C."/>
            <person name="Arkin A.P."/>
            <person name="Stahl D.A."/>
        </authorList>
    </citation>
    <scope>NUCLEOTIDE SEQUENCE [LARGE SCALE GENOMIC DNA]</scope>
    <source>
        <strain evidence="6">DP4</strain>
    </source>
</reference>
<dbReference type="KEGG" id="dvl:Dvul_0666"/>
<protein>
    <submittedName>
        <fullName evidence="5">Response regulator receiver protein</fullName>
    </submittedName>
</protein>
<keyword evidence="2" id="KW-0902">Two-component regulatory system</keyword>
<dbReference type="AlphaFoldDB" id="A0A0H3A6P0"/>
<accession>A0A0H3A6P0</accession>
<dbReference type="HOGENOM" id="CLU_000445_69_8_7"/>
<dbReference type="RefSeq" id="WP_010939851.1">
    <property type="nucleotide sequence ID" value="NC_008751.1"/>
</dbReference>
<evidence type="ECO:0000313" key="6">
    <source>
        <dbReference type="Proteomes" id="UP000009173"/>
    </source>
</evidence>
<evidence type="ECO:0000256" key="1">
    <source>
        <dbReference type="ARBA" id="ARBA00022553"/>
    </source>
</evidence>
<dbReference type="SMART" id="SM00448">
    <property type="entry name" value="REC"/>
    <property type="match status" value="1"/>
</dbReference>
<organism evidence="5 6">
    <name type="scientific">Nitratidesulfovibrio vulgaris (strain DP4)</name>
    <name type="common">Desulfovibrio vulgaris</name>
    <dbReference type="NCBI Taxonomy" id="391774"/>
    <lineage>
        <taxon>Bacteria</taxon>
        <taxon>Pseudomonadati</taxon>
        <taxon>Thermodesulfobacteriota</taxon>
        <taxon>Desulfovibrionia</taxon>
        <taxon>Desulfovibrionales</taxon>
        <taxon>Desulfovibrionaceae</taxon>
        <taxon>Nitratidesulfovibrio</taxon>
    </lineage>
</organism>
<dbReference type="CDD" id="cd17546">
    <property type="entry name" value="REC_hyHK_CKI1_RcsC-like"/>
    <property type="match status" value="1"/>
</dbReference>
<gene>
    <name evidence="5" type="ordered locus">Dvul_0666</name>
</gene>
<evidence type="ECO:0000256" key="2">
    <source>
        <dbReference type="ARBA" id="ARBA00023012"/>
    </source>
</evidence>
<dbReference type="SUPFAM" id="SSF52172">
    <property type="entry name" value="CheY-like"/>
    <property type="match status" value="1"/>
</dbReference>
<name>A0A0H3A6P0_NITV4</name>
<evidence type="ECO:0000256" key="3">
    <source>
        <dbReference type="PROSITE-ProRule" id="PRU00169"/>
    </source>
</evidence>
<evidence type="ECO:0000313" key="5">
    <source>
        <dbReference type="EMBL" id="ABM27689.1"/>
    </source>
</evidence>